<keyword evidence="3" id="KW-1185">Reference proteome</keyword>
<dbReference type="Pfam" id="PF11104">
    <property type="entry name" value="PilM_2"/>
    <property type="match status" value="1"/>
</dbReference>
<dbReference type="CDD" id="cd24049">
    <property type="entry name" value="ASKHA_NBD_PilM"/>
    <property type="match status" value="1"/>
</dbReference>
<sequence length="345" mass="37444">MVSLFRRNKSTVGLDIGSGFIKVAVVDHSGAEPELTHVSHTPLIADAIVEGEVMDPQIVVETVRSLVETSGLKPKRLISSVGGRDVMVKKIQMDRMKEADAREVIRWEAEQYVPFDMENVQLDFQILDPLDDGLQMSVLLVAAKREVVDQRVGLLRDAGLSPDVVDVDSFALHNAFEYNYPEAMEGIVALVNVGHEIATVNVLQDGAMVLTRDVPFGSRRLREDMRRMHGLTVEEADAVLQGRSERAGEFSELLRQGADDLAVGVERALAFLGGDAAPGRVYVCGGGARIPGMVDVLAARLRARTEVASPLQRLRVRPGVTSFVAVDELAPMLMLSVGLALRGGA</sequence>
<dbReference type="RefSeq" id="WP_170039193.1">
    <property type="nucleotide sequence ID" value="NZ_JABDTL010000002.1"/>
</dbReference>
<organism evidence="2 3">
    <name type="scientific">Longimicrobium terrae</name>
    <dbReference type="NCBI Taxonomy" id="1639882"/>
    <lineage>
        <taxon>Bacteria</taxon>
        <taxon>Pseudomonadati</taxon>
        <taxon>Gemmatimonadota</taxon>
        <taxon>Longimicrobiia</taxon>
        <taxon>Longimicrobiales</taxon>
        <taxon>Longimicrobiaceae</taxon>
        <taxon>Longimicrobium</taxon>
    </lineage>
</organism>
<gene>
    <name evidence="2" type="ORF">HNQ61_005049</name>
</gene>
<accession>A0A841H629</accession>
<protein>
    <submittedName>
        <fullName evidence="2">Type IV pilus assembly protein PilM</fullName>
    </submittedName>
</protein>
<dbReference type="InterPro" id="IPR043129">
    <property type="entry name" value="ATPase_NBD"/>
</dbReference>
<feature type="domain" description="SHS2" evidence="1">
    <location>
        <begin position="11"/>
        <end position="176"/>
    </location>
</feature>
<dbReference type="NCBIfam" id="TIGR01175">
    <property type="entry name" value="pilM"/>
    <property type="match status" value="1"/>
</dbReference>
<dbReference type="InterPro" id="IPR003494">
    <property type="entry name" value="SHS2_FtsA"/>
</dbReference>
<evidence type="ECO:0000313" key="2">
    <source>
        <dbReference type="EMBL" id="MBB6073382.1"/>
    </source>
</evidence>
<comment type="caution">
    <text evidence="2">The sequence shown here is derived from an EMBL/GenBank/DDBJ whole genome shotgun (WGS) entry which is preliminary data.</text>
</comment>
<dbReference type="InterPro" id="IPR005883">
    <property type="entry name" value="PilM"/>
</dbReference>
<evidence type="ECO:0000313" key="3">
    <source>
        <dbReference type="Proteomes" id="UP000582837"/>
    </source>
</evidence>
<dbReference type="Gene3D" id="3.30.1490.300">
    <property type="match status" value="1"/>
</dbReference>
<proteinExistence type="predicted"/>
<reference evidence="2 3" key="1">
    <citation type="submission" date="2020-08" db="EMBL/GenBank/DDBJ databases">
        <title>Genomic Encyclopedia of Type Strains, Phase IV (KMG-IV): sequencing the most valuable type-strain genomes for metagenomic binning, comparative biology and taxonomic classification.</title>
        <authorList>
            <person name="Goeker M."/>
        </authorList>
    </citation>
    <scope>NUCLEOTIDE SEQUENCE [LARGE SCALE GENOMIC DNA]</scope>
    <source>
        <strain evidence="2 3">DSM 29007</strain>
    </source>
</reference>
<evidence type="ECO:0000259" key="1">
    <source>
        <dbReference type="SMART" id="SM00842"/>
    </source>
</evidence>
<dbReference type="Gene3D" id="3.30.420.40">
    <property type="match status" value="2"/>
</dbReference>
<dbReference type="SMART" id="SM00842">
    <property type="entry name" value="FtsA"/>
    <property type="match status" value="1"/>
</dbReference>
<dbReference type="AlphaFoldDB" id="A0A841H629"/>
<dbReference type="SUPFAM" id="SSF53067">
    <property type="entry name" value="Actin-like ATPase domain"/>
    <property type="match status" value="2"/>
</dbReference>
<dbReference type="PIRSF" id="PIRSF019169">
    <property type="entry name" value="PilM"/>
    <property type="match status" value="1"/>
</dbReference>
<dbReference type="InterPro" id="IPR050696">
    <property type="entry name" value="FtsA/MreB"/>
</dbReference>
<name>A0A841H629_9BACT</name>
<dbReference type="EMBL" id="JACHIA010000024">
    <property type="protein sequence ID" value="MBB6073382.1"/>
    <property type="molecule type" value="Genomic_DNA"/>
</dbReference>
<dbReference type="PANTHER" id="PTHR32432:SF3">
    <property type="entry name" value="ETHANOLAMINE UTILIZATION PROTEIN EUTJ"/>
    <property type="match status" value="1"/>
</dbReference>
<dbReference type="GO" id="GO:0051301">
    <property type="term" value="P:cell division"/>
    <property type="evidence" value="ECO:0007669"/>
    <property type="project" value="InterPro"/>
</dbReference>
<dbReference type="PANTHER" id="PTHR32432">
    <property type="entry name" value="CELL DIVISION PROTEIN FTSA-RELATED"/>
    <property type="match status" value="1"/>
</dbReference>
<dbReference type="Proteomes" id="UP000582837">
    <property type="component" value="Unassembled WGS sequence"/>
</dbReference>